<accession>A0A2P2PA67</accession>
<sequence>MSFYSLFCLERVSAAFRCTKTVKLS</sequence>
<reference evidence="1" key="1">
    <citation type="submission" date="2018-02" db="EMBL/GenBank/DDBJ databases">
        <title>Rhizophora mucronata_Transcriptome.</title>
        <authorList>
            <person name="Meera S.P."/>
            <person name="Sreeshan A."/>
            <person name="Augustine A."/>
        </authorList>
    </citation>
    <scope>NUCLEOTIDE SEQUENCE</scope>
    <source>
        <tissue evidence="1">Leaf</tissue>
    </source>
</reference>
<protein>
    <submittedName>
        <fullName evidence="1">Uncharacterized protein</fullName>
    </submittedName>
</protein>
<organism evidence="1">
    <name type="scientific">Rhizophora mucronata</name>
    <name type="common">Asiatic mangrove</name>
    <dbReference type="NCBI Taxonomy" id="61149"/>
    <lineage>
        <taxon>Eukaryota</taxon>
        <taxon>Viridiplantae</taxon>
        <taxon>Streptophyta</taxon>
        <taxon>Embryophyta</taxon>
        <taxon>Tracheophyta</taxon>
        <taxon>Spermatophyta</taxon>
        <taxon>Magnoliopsida</taxon>
        <taxon>eudicotyledons</taxon>
        <taxon>Gunneridae</taxon>
        <taxon>Pentapetalae</taxon>
        <taxon>rosids</taxon>
        <taxon>fabids</taxon>
        <taxon>Malpighiales</taxon>
        <taxon>Rhizophoraceae</taxon>
        <taxon>Rhizophora</taxon>
    </lineage>
</organism>
<name>A0A2P2PA67_RHIMU</name>
<proteinExistence type="predicted"/>
<evidence type="ECO:0000313" key="1">
    <source>
        <dbReference type="EMBL" id="MBX51599.1"/>
    </source>
</evidence>
<dbReference type="EMBL" id="GGEC01071115">
    <property type="protein sequence ID" value="MBX51599.1"/>
    <property type="molecule type" value="Transcribed_RNA"/>
</dbReference>
<dbReference type="AlphaFoldDB" id="A0A2P2PA67"/>